<dbReference type="VEuPathDB" id="FungiDB:MELLADRAFT_111713"/>
<dbReference type="SUPFAM" id="SSF52047">
    <property type="entry name" value="RNI-like"/>
    <property type="match status" value="1"/>
</dbReference>
<dbReference type="AlphaFoldDB" id="F4S4A6"/>
<dbReference type="HOGENOM" id="CLU_976876_0_0_1"/>
<keyword evidence="2" id="KW-1185">Reference proteome</keyword>
<evidence type="ECO:0000313" key="1">
    <source>
        <dbReference type="EMBL" id="EGG00588.1"/>
    </source>
</evidence>
<dbReference type="KEGG" id="mlr:MELLADRAFT_111713"/>
<dbReference type="GeneID" id="18924466"/>
<accession>F4S4A6</accession>
<dbReference type="InterPro" id="IPR032675">
    <property type="entry name" value="LRR_dom_sf"/>
</dbReference>
<proteinExistence type="predicted"/>
<evidence type="ECO:0008006" key="3">
    <source>
        <dbReference type="Google" id="ProtNLM"/>
    </source>
</evidence>
<dbReference type="Gene3D" id="3.80.10.10">
    <property type="entry name" value="Ribonuclease Inhibitor"/>
    <property type="match status" value="1"/>
</dbReference>
<protein>
    <recommendedName>
        <fullName evidence="3">F-box domain-containing protein</fullName>
    </recommendedName>
</protein>
<dbReference type="EMBL" id="GL883146">
    <property type="protein sequence ID" value="EGG00588.1"/>
    <property type="molecule type" value="Genomic_DNA"/>
</dbReference>
<organism evidence="2">
    <name type="scientific">Melampsora larici-populina (strain 98AG31 / pathotype 3-4-7)</name>
    <name type="common">Poplar leaf rust fungus</name>
    <dbReference type="NCBI Taxonomy" id="747676"/>
    <lineage>
        <taxon>Eukaryota</taxon>
        <taxon>Fungi</taxon>
        <taxon>Dikarya</taxon>
        <taxon>Basidiomycota</taxon>
        <taxon>Pucciniomycotina</taxon>
        <taxon>Pucciniomycetes</taxon>
        <taxon>Pucciniales</taxon>
        <taxon>Melampsoraceae</taxon>
        <taxon>Melampsora</taxon>
    </lineage>
</organism>
<reference evidence="2" key="1">
    <citation type="journal article" date="2011" name="Proc. Natl. Acad. Sci. U.S.A.">
        <title>Obligate biotrophy features unraveled by the genomic analysis of rust fungi.</title>
        <authorList>
            <person name="Duplessis S."/>
            <person name="Cuomo C.A."/>
            <person name="Lin Y.-C."/>
            <person name="Aerts A."/>
            <person name="Tisserant E."/>
            <person name="Veneault-Fourrey C."/>
            <person name="Joly D.L."/>
            <person name="Hacquard S."/>
            <person name="Amselem J."/>
            <person name="Cantarel B.L."/>
            <person name="Chiu R."/>
            <person name="Coutinho P.M."/>
            <person name="Feau N."/>
            <person name="Field M."/>
            <person name="Frey P."/>
            <person name="Gelhaye E."/>
            <person name="Goldberg J."/>
            <person name="Grabherr M.G."/>
            <person name="Kodira C.D."/>
            <person name="Kohler A."/>
            <person name="Kuees U."/>
            <person name="Lindquist E.A."/>
            <person name="Lucas S.M."/>
            <person name="Mago R."/>
            <person name="Mauceli E."/>
            <person name="Morin E."/>
            <person name="Murat C."/>
            <person name="Pangilinan J.L."/>
            <person name="Park R."/>
            <person name="Pearson M."/>
            <person name="Quesneville H."/>
            <person name="Rouhier N."/>
            <person name="Sakthikumar S."/>
            <person name="Salamov A.A."/>
            <person name="Schmutz J."/>
            <person name="Selles B."/>
            <person name="Shapiro H."/>
            <person name="Tanguay P."/>
            <person name="Tuskan G.A."/>
            <person name="Henrissat B."/>
            <person name="Van de Peer Y."/>
            <person name="Rouze P."/>
            <person name="Ellis J.G."/>
            <person name="Dodds P.N."/>
            <person name="Schein J.E."/>
            <person name="Zhong S."/>
            <person name="Hamelin R.C."/>
            <person name="Grigoriev I.V."/>
            <person name="Szabo L.J."/>
            <person name="Martin F."/>
        </authorList>
    </citation>
    <scope>NUCLEOTIDE SEQUENCE [LARGE SCALE GENOMIC DNA]</scope>
    <source>
        <strain evidence="2">98AG31 / pathotype 3-4-7</strain>
    </source>
</reference>
<dbReference type="InParanoid" id="F4S4A6"/>
<sequence length="285" mass="32027">MKSSDIGTVDISEHHKPMYGSELSFSKLATPVQKAILEVEHDMVLFGTKAVNAEDLVKYPTSEEIHSSTSYFTSLFSNLASLQHLKVDRNLAACFSNCKNLKRLVLSYVRGIEILQGSCTGPPNLVDLVIRNCPGLKLPHIPQLISSWAPHLTHFTLKLYEYEDPSLREDILDFDPRRNQFYLLGLTHLTIQSHSKSHYIQCFSSCKNLVQLTFVLCTSTTEEMPDGQADELSAVSDFITTNEFHRLQKIVLIKTDQNPIDSVSASALFPLEEFCRSKGIKLSGF</sequence>
<dbReference type="Proteomes" id="UP000001072">
    <property type="component" value="Unassembled WGS sequence"/>
</dbReference>
<dbReference type="RefSeq" id="XP_007416235.1">
    <property type="nucleotide sequence ID" value="XM_007416173.1"/>
</dbReference>
<evidence type="ECO:0000313" key="2">
    <source>
        <dbReference type="Proteomes" id="UP000001072"/>
    </source>
</evidence>
<gene>
    <name evidence="1" type="ORF">MELLADRAFT_111713</name>
</gene>
<name>F4S4A6_MELLP</name>